<dbReference type="PANTHER" id="PTHR43065:SF46">
    <property type="entry name" value="C4-DICARBOXYLATE TRANSPORT SENSOR PROTEIN DCTB"/>
    <property type="match status" value="1"/>
</dbReference>
<feature type="transmembrane region" description="Helical" evidence="9">
    <location>
        <begin position="209"/>
        <end position="230"/>
    </location>
</feature>
<protein>
    <recommendedName>
        <fullName evidence="2">histidine kinase</fullName>
        <ecNumber evidence="2">2.7.13.3</ecNumber>
    </recommendedName>
</protein>
<evidence type="ECO:0000259" key="10">
    <source>
        <dbReference type="PROSITE" id="PS50109"/>
    </source>
</evidence>
<dbReference type="SUPFAM" id="SSF55874">
    <property type="entry name" value="ATPase domain of HSP90 chaperone/DNA topoisomerase II/histidine kinase"/>
    <property type="match status" value="1"/>
</dbReference>
<evidence type="ECO:0000256" key="9">
    <source>
        <dbReference type="SAM" id="Phobius"/>
    </source>
</evidence>
<dbReference type="SMART" id="SM00388">
    <property type="entry name" value="HisKA"/>
    <property type="match status" value="1"/>
</dbReference>
<gene>
    <name evidence="11" type="ORF">ACGTRS_25610</name>
</gene>
<evidence type="ECO:0000256" key="1">
    <source>
        <dbReference type="ARBA" id="ARBA00000085"/>
    </source>
</evidence>
<dbReference type="PROSITE" id="PS50109">
    <property type="entry name" value="HIS_KIN"/>
    <property type="match status" value="1"/>
</dbReference>
<keyword evidence="4" id="KW-0808">Transferase</keyword>
<evidence type="ECO:0000256" key="6">
    <source>
        <dbReference type="ARBA" id="ARBA00022777"/>
    </source>
</evidence>
<dbReference type="InterPro" id="IPR036890">
    <property type="entry name" value="HATPase_C_sf"/>
</dbReference>
<dbReference type="RefSeq" id="WP_395130574.1">
    <property type="nucleotide sequence ID" value="NZ_JBIMPM010000038.1"/>
</dbReference>
<comment type="caution">
    <text evidence="11">The sequence shown here is derived from an EMBL/GenBank/DDBJ whole genome shotgun (WGS) entry which is preliminary data.</text>
</comment>
<evidence type="ECO:0000256" key="4">
    <source>
        <dbReference type="ARBA" id="ARBA00022679"/>
    </source>
</evidence>
<keyword evidence="7" id="KW-0067">ATP-binding</keyword>
<accession>A0ABW7L9M9</accession>
<dbReference type="Gene3D" id="3.30.565.10">
    <property type="entry name" value="Histidine kinase-like ATPase, C-terminal domain"/>
    <property type="match status" value="1"/>
</dbReference>
<evidence type="ECO:0000313" key="11">
    <source>
        <dbReference type="EMBL" id="MFH5254616.1"/>
    </source>
</evidence>
<dbReference type="SUPFAM" id="SSF47384">
    <property type="entry name" value="Homodimeric domain of signal transducing histidine kinase"/>
    <property type="match status" value="1"/>
</dbReference>
<name>A0ABW7L9M9_9BURK</name>
<feature type="domain" description="Histidine kinase" evidence="10">
    <location>
        <begin position="260"/>
        <end position="481"/>
    </location>
</feature>
<dbReference type="CDD" id="cd00082">
    <property type="entry name" value="HisKA"/>
    <property type="match status" value="1"/>
</dbReference>
<dbReference type="Pfam" id="PF00512">
    <property type="entry name" value="HisKA"/>
    <property type="match status" value="1"/>
</dbReference>
<organism evidence="11 12">
    <name type="scientific">Burkholderia semiarida</name>
    <dbReference type="NCBI Taxonomy" id="2843303"/>
    <lineage>
        <taxon>Bacteria</taxon>
        <taxon>Pseudomonadati</taxon>
        <taxon>Pseudomonadota</taxon>
        <taxon>Betaproteobacteria</taxon>
        <taxon>Burkholderiales</taxon>
        <taxon>Burkholderiaceae</taxon>
        <taxon>Burkholderia</taxon>
        <taxon>Burkholderia cepacia complex</taxon>
    </lineage>
</organism>
<keyword evidence="9" id="KW-0472">Membrane</keyword>
<dbReference type="InterPro" id="IPR003594">
    <property type="entry name" value="HATPase_dom"/>
</dbReference>
<keyword evidence="3" id="KW-0597">Phosphoprotein</keyword>
<dbReference type="Proteomes" id="UP001609186">
    <property type="component" value="Unassembled WGS sequence"/>
</dbReference>
<evidence type="ECO:0000256" key="7">
    <source>
        <dbReference type="ARBA" id="ARBA00022840"/>
    </source>
</evidence>
<evidence type="ECO:0000256" key="5">
    <source>
        <dbReference type="ARBA" id="ARBA00022741"/>
    </source>
</evidence>
<keyword evidence="8" id="KW-0902">Two-component regulatory system</keyword>
<keyword evidence="5" id="KW-0547">Nucleotide-binding</keyword>
<proteinExistence type="predicted"/>
<dbReference type="GO" id="GO:0016301">
    <property type="term" value="F:kinase activity"/>
    <property type="evidence" value="ECO:0007669"/>
    <property type="project" value="UniProtKB-KW"/>
</dbReference>
<evidence type="ECO:0000256" key="8">
    <source>
        <dbReference type="ARBA" id="ARBA00023012"/>
    </source>
</evidence>
<keyword evidence="6 11" id="KW-0418">Kinase</keyword>
<dbReference type="SMART" id="SM00387">
    <property type="entry name" value="HATPase_c"/>
    <property type="match status" value="1"/>
</dbReference>
<dbReference type="InterPro" id="IPR004358">
    <property type="entry name" value="Sig_transdc_His_kin-like_C"/>
</dbReference>
<sequence length="484" mass="52337">MKASVRVVALLAWLALSLAGTAFVVSRAVADAYNRFFQDSSITIRLLAQKAAQHEAILATLGASSLAAPPAHMLDSLRERMPQVDGLAYWRAGAGWRTDGGPAPAEPLRPRPGKPFALVFDGAAAYWLVANSGWAVRVDPRRMIPAGDWSSAISSAALAVRDRRIDLLSRASGSPLPGWTMRLEKHLPAQPQAFVLHTTRTLTAADLPWLPIALWNAVAALLVAGALVAWRLREARRREDARARLDRFGRLDTFGEMAAGLAHELNQPLAAIVSHVRAAERLLDQPDERDSVRRALRTSVAQAKRAAAILERMREAVATAHGGERRTLDPDAMMNTLLFLYRDECAREHVALGWHNAAPRERPFAEPIAVEQILHNLIQNARDALAGAGTAAGTGTSRGEIRVSGARVGRHYRFSVVDNGPGVPEDALPRLFEPFFTTRARGLGLGLPLCDTLAQRQDGALTVRNLPSGGVEAVLSLPLAEEAA</sequence>
<evidence type="ECO:0000256" key="3">
    <source>
        <dbReference type="ARBA" id="ARBA00022553"/>
    </source>
</evidence>
<dbReference type="InterPro" id="IPR036097">
    <property type="entry name" value="HisK_dim/P_sf"/>
</dbReference>
<keyword evidence="9" id="KW-1133">Transmembrane helix</keyword>
<evidence type="ECO:0000313" key="12">
    <source>
        <dbReference type="Proteomes" id="UP001609186"/>
    </source>
</evidence>
<dbReference type="InterPro" id="IPR003661">
    <property type="entry name" value="HisK_dim/P_dom"/>
</dbReference>
<dbReference type="EMBL" id="JBIMPM010000038">
    <property type="protein sequence ID" value="MFH5254616.1"/>
    <property type="molecule type" value="Genomic_DNA"/>
</dbReference>
<evidence type="ECO:0000256" key="2">
    <source>
        <dbReference type="ARBA" id="ARBA00012438"/>
    </source>
</evidence>
<comment type="catalytic activity">
    <reaction evidence="1">
        <text>ATP + protein L-histidine = ADP + protein N-phospho-L-histidine.</text>
        <dbReference type="EC" id="2.7.13.3"/>
    </reaction>
</comment>
<dbReference type="PANTHER" id="PTHR43065">
    <property type="entry name" value="SENSOR HISTIDINE KINASE"/>
    <property type="match status" value="1"/>
</dbReference>
<reference evidence="11 12" key="1">
    <citation type="submission" date="2024-10" db="EMBL/GenBank/DDBJ databases">
        <title>Burkholderia semiarida in Mexico.</title>
        <authorList>
            <person name="Estrada P."/>
        </authorList>
    </citation>
    <scope>NUCLEOTIDE SEQUENCE [LARGE SCALE GENOMIC DNA]</scope>
    <source>
        <strain evidence="11 12">CLM7-1</strain>
    </source>
</reference>
<dbReference type="Gene3D" id="1.10.287.130">
    <property type="match status" value="1"/>
</dbReference>
<keyword evidence="9" id="KW-0812">Transmembrane</keyword>
<dbReference type="EC" id="2.7.13.3" evidence="2"/>
<dbReference type="PRINTS" id="PR00344">
    <property type="entry name" value="BCTRLSENSOR"/>
</dbReference>
<dbReference type="Pfam" id="PF02518">
    <property type="entry name" value="HATPase_c"/>
    <property type="match status" value="1"/>
</dbReference>
<dbReference type="InterPro" id="IPR005467">
    <property type="entry name" value="His_kinase_dom"/>
</dbReference>
<keyword evidence="12" id="KW-1185">Reference proteome</keyword>